<dbReference type="PANTHER" id="PTHR14492:SF4">
    <property type="entry name" value="CILIOGENESIS AND PLANAR POLARITY EFFECTOR 1"/>
    <property type="match status" value="1"/>
</dbReference>
<feature type="region of interest" description="Disordered" evidence="1">
    <location>
        <begin position="2743"/>
        <end position="2777"/>
    </location>
</feature>
<feature type="compositionally biased region" description="Polar residues" evidence="1">
    <location>
        <begin position="3020"/>
        <end position="3029"/>
    </location>
</feature>
<feature type="region of interest" description="Disordered" evidence="1">
    <location>
        <begin position="2622"/>
        <end position="2659"/>
    </location>
</feature>
<dbReference type="PANTHER" id="PTHR14492">
    <property type="entry name" value="JBTS17"/>
    <property type="match status" value="1"/>
</dbReference>
<feature type="compositionally biased region" description="Basic and acidic residues" evidence="1">
    <location>
        <begin position="1758"/>
        <end position="1787"/>
    </location>
</feature>
<feature type="compositionally biased region" description="Polar residues" evidence="1">
    <location>
        <begin position="2561"/>
        <end position="2573"/>
    </location>
</feature>
<dbReference type="Pfam" id="PF15392">
    <property type="entry name" value="Joubert"/>
    <property type="match status" value="1"/>
</dbReference>
<feature type="compositionally biased region" description="Polar residues" evidence="1">
    <location>
        <begin position="1254"/>
        <end position="1272"/>
    </location>
</feature>
<feature type="compositionally biased region" description="Low complexity" evidence="1">
    <location>
        <begin position="2027"/>
        <end position="2040"/>
    </location>
</feature>
<feature type="region of interest" description="Disordered" evidence="1">
    <location>
        <begin position="3076"/>
        <end position="3107"/>
    </location>
</feature>
<feature type="compositionally biased region" description="Low complexity" evidence="1">
    <location>
        <begin position="1856"/>
        <end position="1868"/>
    </location>
</feature>
<feature type="compositionally biased region" description="Polar residues" evidence="1">
    <location>
        <begin position="2006"/>
        <end position="2021"/>
    </location>
</feature>
<dbReference type="EMBL" id="OV696692">
    <property type="protein sequence ID" value="CAH1269036.1"/>
    <property type="molecule type" value="Genomic_DNA"/>
</dbReference>
<feature type="region of interest" description="Disordered" evidence="1">
    <location>
        <begin position="3013"/>
        <end position="3055"/>
    </location>
</feature>
<dbReference type="SUPFAM" id="SSF69322">
    <property type="entry name" value="Tricorn protease domain 2"/>
    <property type="match status" value="1"/>
</dbReference>
<feature type="region of interest" description="Disordered" evidence="1">
    <location>
        <begin position="1747"/>
        <end position="2042"/>
    </location>
</feature>
<reference evidence="2" key="1">
    <citation type="submission" date="2022-01" db="EMBL/GenBank/DDBJ databases">
        <authorList>
            <person name="Braso-Vives M."/>
        </authorList>
    </citation>
    <scope>NUCLEOTIDE SEQUENCE</scope>
</reference>
<feature type="region of interest" description="Disordered" evidence="1">
    <location>
        <begin position="2309"/>
        <end position="2351"/>
    </location>
</feature>
<feature type="region of interest" description="Disordered" evidence="1">
    <location>
        <begin position="1602"/>
        <end position="1628"/>
    </location>
</feature>
<feature type="compositionally biased region" description="Polar residues" evidence="1">
    <location>
        <begin position="504"/>
        <end position="515"/>
    </location>
</feature>
<accession>A0A8K0A5L6</accession>
<feature type="compositionally biased region" description="Basic and acidic residues" evidence="1">
    <location>
        <begin position="2491"/>
        <end position="2501"/>
    </location>
</feature>
<feature type="region of interest" description="Disordered" evidence="1">
    <location>
        <begin position="2456"/>
        <end position="2579"/>
    </location>
</feature>
<keyword evidence="3" id="KW-1185">Reference proteome</keyword>
<proteinExistence type="predicted"/>
<feature type="compositionally biased region" description="Basic and acidic residues" evidence="1">
    <location>
        <begin position="2643"/>
        <end position="2659"/>
    </location>
</feature>
<feature type="compositionally biased region" description="Basic and acidic residues" evidence="1">
    <location>
        <begin position="2764"/>
        <end position="2774"/>
    </location>
</feature>
<feature type="region of interest" description="Disordered" evidence="1">
    <location>
        <begin position="503"/>
        <end position="543"/>
    </location>
</feature>
<feature type="compositionally biased region" description="Basic and acidic residues" evidence="1">
    <location>
        <begin position="3267"/>
        <end position="3279"/>
    </location>
</feature>
<feature type="compositionally biased region" description="Basic and acidic residues" evidence="1">
    <location>
        <begin position="3040"/>
        <end position="3049"/>
    </location>
</feature>
<feature type="region of interest" description="Disordered" evidence="1">
    <location>
        <begin position="3140"/>
        <end position="3193"/>
    </location>
</feature>
<feature type="compositionally biased region" description="Polar residues" evidence="1">
    <location>
        <begin position="2182"/>
        <end position="2199"/>
    </location>
</feature>
<sequence length="3567" mass="393037">MMHLSLEVLASASIKRKKPWPQLTWVGKEKESLLLMDYRRLSLLYLPSGKTKRKINKVNKMLPNALCMNTSRNGSYLAGLLTTGELFVWHKDTDLLRTTAPLPNMEDSTASSSRRHLVYISNEGGKILVVCKDGKVRIWQKDDYSSHSASPQKATGKITELSGRWYEVGGGKTQLPEVDCKEVAIDAVFFQDQVQGNCCRCSFVFNNGRTFTVSTAILHWHEKADSFAYGPMPFSVTWQVAQRPLAPAVPDGTLIRSRGAYLACYTNDGQVLAVACNQWQPKDTKVMFVSVFTSTAVEANMSSCGAKTSDLPPKILRTYWICGMRWTCDDLLLVCITKRGSVVILTRLGEPVTLTTHGCSVEMGPSLYLPLHPLIMYSPGQENIHPFKMASNQSSPPSTSEIDPLKQRFSIATHPRHPIILCSDGYMVTVMQLPSDLTTPNILKALCVEANQVLSSLGVRPALGATLTKVFGQGSVSDKGKSVTQWRKVGTGLKMLNMNRTEETNSFTGTKSSTIKKGGLPRYSFEEPTDSGDLSQSESDVSTVGANVNKPGLASGDEGKIFFGDHDLVNETVVRPEKAKTALELAEGVSSTLLCAWGLSLSYSGQWTWELEVITRHIADCLVKLVSHLLQDEGVRAEKKKKGKTKKERSGVSKALVLFRHAMNMTNWDSVHQHCLPCVVRMVHGVTGQLLGRVRGHDIWVRGQLEALAGCQHLLRFAEERLNRAYLWNSGIGAKLAHGSGSERLSDSRCKIQGKPGQKLAKSWKLVYNLTVKQYLSLKTGGSARPSERRAMLSLLGQLQHQLQTLGCGIARTKKARPDPTNQILLNGDTTQALHQWEKKLKSLQDKPETPKSVAMETITLLSILYTHLLQYNLGAALLLVQSLIDSWDGESSTNQGPSKLSSYLAVEGGGDFDGQEGLGVLRKAARPVVRTLARFMAAYFSNRQLYVYPPHAARPLPPVHLKVDTGPRATPLHHTEVSSAVRRQSLSDVWTADFTMELLLLCGQAPEAVWLASQLGDWKGAFMLAVSYLDYLKTIPVSAKLNQSLRLPDSLQPLALLQGRLMSFLSNSLGGADSSNAPLEGTSHALKRTASTGSLNFDEDSSTDQVCRSLQDLFTVATVAGAEAVPWLLERVVRQMQAVCSRLSAEVPAGLYLPAPPLYLPQPASTSEEYVDPDVRHEKDLRREMAHLTQLALVLLQAAGCQLPCARWYLQQLLQARQVYNKKIKKLPSDTLVEMPEGLAALLTTGQDFTTLHGTSQPQGSLSAPSQSQDTLPEPTLRVVSSFRRLCGLLWMLEARERLSLCGRKLQTLREKAFNKPLGNNDKEELELCKTALDWALNMLPFADYLDAEDDLQDIVLSLVGELPMTRTTGDILADHFYDPELLSPTVEEKWNHLQTRMRKTRISVDQTTEQKGVVSKESKKQGSKNDGKTAMLSVYFHKKSGKQKKDIEKKARVFGSYETQVFSKTFSNEKVCVGSWPFETDDSYLFFLETFFSVAFEKAKQEEKAEKVPLLGPYKLEVREREVNSMAHKAMLTFQHKSLVVKAAMSFLGEAGHKDIESKSLGKKGLSQSLSCAVGGKTEGKSLFKSRSVADVNESETICTGDVSAGGDDGKSPKRSLSQRRAASLSDLGPQRLPTRSWVSMTDLRPKGGVNLVGKFDELTPLVEWLHRWSCKKNVMSPSTKDGAFLGGGGAVDSKAVIRVRVPPSLVLTSFWLMENLYFKKQLSSSTLQVPPQEYIVYPAFGGSGSGAQHAATSHESVKREETTTRNVHQDGRQDSKESTEENKGRKGRKQTNVKKQGSHETSSEGMSTEEAGKQARRPRTTNKQQQANKRGKSPVRVHASIPRHVLESPTEVSSSSWTPVLSSDSPTEEKVVPPQASMTSVTSMSPQRVEAKKKLSFASQPSTLSPEESIRSEDSSTFNISSLADDESQATRTGQPITIPTPGSHLTRERPVASSTPHSAYGGQRSGEQKQTPFEKIPGRAAQDGTAVIPKKGQARSKGKGCVTSTGAPVPSGSSTLPGVSVPKKGSTVPGSPSSSVEDAVNNVKEMRQLVRSELRSILEVQHQNIVSLLNTSGTVNVVVGSNPGPTQVNTADRHTQVSQELQVAQLEHIAAQVSPTAPASAQVQNATHSAAHNPGNPLAHPQMEPSIHNSQGGSHPSVPLLRFPGFPDYSPNPVASAIPQNTHEPSANSRYQNPSTFGNPHRYDNMTRPDNPGHNPGYAVPGNSLHPGFALPESSLHPPGMPLLRLPPETPFQRPVTVSFEAWGQNSVPAEKQDHNAQSSQDGGTTGWPSHLNLEQYDAELVKSVNKKGAKKDRGPLLPNKSKSKKSYDKPVTNPTPQEAGAEGMGFPGAPGAFAPAMMPLLHLDNSYAPSQMMGGMYRMPQPQNNYPHFPTFPQPPIIPPPPDIEDVALRLPLLHLRDVPQAPSYQYSFAPGMPRLVPPEEIIAYEQKKHQTEVLKTHRRQKKKEEVAAARRQENLPLLQADIEPWDPKGDRENLNRQRRRMQKDSGVSQDAGKVQRKGRYREKEDRKSVTEDEDEPTHDEVPAPGAIVVQPSPGPSRTSQHTTTAQDTAMPRDQGYVIPPGTFDEYLEYQTVVPTPAQIHYDAVINKKAKPIMKTADTQTDKPDQDEGSDAQTVQTEPERERTKPQPTAEKETNTVIVVSRDVYSAEQAVSQYAASGMDVSRGGPGLPPDIFFNLRFGREATQAANSGASLPPSQMQDQEVQTPAFLNVVDIDNSLLKDLKPTKQPRQRTPPDTGETGEEHRRSRLPDDATPADLHYRLAGLTNSVKPAEVDDEGNIREPPVGDSLTVDLLSSTTGESPVNLAKIRRDTAGVRAKSRERLADKLTEMGRQLDAIDQMANNMEDDFKNTRLLVNTIDNLGEAIHPEEEEAVARRPRGRGQQYDSRHDNSIPPVIEEEEERIEGPVREKPLPSPILEEEEDADKEDEADRQDQVPVAAPRQAGMDLERLLDMTGLSGVSDIIAEVFADGGLREEDLGLSLTGGDLTRDSMLPSEPFASTQLSVDTLQDVFSPRAQDTSRQEEDRRAKKRKEVQKWMLEKRTERRSEYLKQLEELRSTEHRPYKPAQDSPKQGATWKQIHQAEKEMEDRRKALLQENMSERVKQAYDLMGDIVIDTPELPASSLPPPSVRKKKPARPGSSARGSSPLRRGLPKSSTPIPRSQGMQATGFDVDEYDIDDDLIEELLQDSGEVQGDMLKTYKVRDVSRIGEQPAAQGGRRPKPFTKLVRQQRPEAVRNQSTGKPKTYAEKLGDADASKIPRPTFNKLKDKQRLYGTTRLPGTAKSREKTSPRLVKTYAQRLQELRRTPGSAYSRPILTTKGDGAAAGGGTSRNRMQEVTRRGLPSEPKPREYASTYARYRAHTSPNQQPGTSRRGGRVSPRQSVGKRFEGPRHKSKTYSQELQDISAAAPKGRPRLAYTGTSSRGLKSQSMRTQTLRHAPYPDVYESVLEDISEASTASLLRSTSDDVRRILDEEDIFGDGGARPRYRDYPDYDAGSLYDVGDDILGDDYINSVDPDQLSQASQSTGSILSNINWDEVEQLIATVE</sequence>
<feature type="region of interest" description="Disordered" evidence="1">
    <location>
        <begin position="2889"/>
        <end position="2966"/>
    </location>
</feature>
<feature type="compositionally biased region" description="Basic and acidic residues" evidence="1">
    <location>
        <begin position="1416"/>
        <end position="1428"/>
    </location>
</feature>
<feature type="region of interest" description="Disordered" evidence="1">
    <location>
        <begin position="2274"/>
        <end position="2295"/>
    </location>
</feature>
<feature type="compositionally biased region" description="Basic and acidic residues" evidence="1">
    <location>
        <begin position="3076"/>
        <end position="3085"/>
    </location>
</feature>
<dbReference type="OrthoDB" id="6135048at2759"/>
<dbReference type="InterPro" id="IPR028236">
    <property type="entry name" value="CPLANE1"/>
</dbReference>
<evidence type="ECO:0000313" key="2">
    <source>
        <dbReference type="EMBL" id="CAH1269036.1"/>
    </source>
</evidence>
<feature type="region of interest" description="Disordered" evidence="1">
    <location>
        <begin position="2127"/>
        <end position="2199"/>
    </location>
</feature>
<feature type="compositionally biased region" description="Acidic residues" evidence="1">
    <location>
        <begin position="2940"/>
        <end position="2953"/>
    </location>
</feature>
<gene>
    <name evidence="2" type="primary">C5orf42</name>
    <name evidence="2" type="ORF">BLAG_LOCUS21792</name>
</gene>
<feature type="compositionally biased region" description="Polar residues" evidence="1">
    <location>
        <begin position="3176"/>
        <end position="3188"/>
    </location>
</feature>
<protein>
    <submittedName>
        <fullName evidence="2">C5orf42 protein</fullName>
    </submittedName>
</protein>
<feature type="compositionally biased region" description="Basic and acidic residues" evidence="1">
    <location>
        <begin position="2527"/>
        <end position="2536"/>
    </location>
</feature>
<feature type="compositionally biased region" description="Polar residues" evidence="1">
    <location>
        <begin position="532"/>
        <end position="543"/>
    </location>
</feature>
<evidence type="ECO:0000256" key="1">
    <source>
        <dbReference type="SAM" id="MobiDB-lite"/>
    </source>
</evidence>
<feature type="compositionally biased region" description="Basic and acidic residues" evidence="1">
    <location>
        <begin position="2468"/>
        <end position="2479"/>
    </location>
</feature>
<feature type="compositionally biased region" description="Polar residues" evidence="1">
    <location>
        <begin position="3440"/>
        <end position="3454"/>
    </location>
</feature>
<feature type="region of interest" description="Disordered" evidence="1">
    <location>
        <begin position="1408"/>
        <end position="1428"/>
    </location>
</feature>
<feature type="compositionally biased region" description="Polar residues" evidence="1">
    <location>
        <begin position="1879"/>
        <end position="1889"/>
    </location>
</feature>
<dbReference type="Proteomes" id="UP000838412">
    <property type="component" value="Chromosome 7"/>
</dbReference>
<evidence type="ECO:0000313" key="3">
    <source>
        <dbReference type="Proteomes" id="UP000838412"/>
    </source>
</evidence>
<feature type="compositionally biased region" description="Polar residues" evidence="1">
    <location>
        <begin position="1900"/>
        <end position="1909"/>
    </location>
</feature>
<name>A0A8K0A5L6_BRALA</name>
<organism evidence="2 3">
    <name type="scientific">Branchiostoma lanceolatum</name>
    <name type="common">Common lancelet</name>
    <name type="synonym">Amphioxus lanceolatum</name>
    <dbReference type="NCBI Taxonomy" id="7740"/>
    <lineage>
        <taxon>Eukaryota</taxon>
        <taxon>Metazoa</taxon>
        <taxon>Chordata</taxon>
        <taxon>Cephalochordata</taxon>
        <taxon>Leptocardii</taxon>
        <taxon>Amphioxiformes</taxon>
        <taxon>Branchiostomatidae</taxon>
        <taxon>Branchiostoma</taxon>
    </lineage>
</organism>
<feature type="region of interest" description="Disordered" evidence="1">
    <location>
        <begin position="1254"/>
        <end position="1273"/>
    </location>
</feature>
<feature type="region of interest" description="Disordered" evidence="1">
    <location>
        <begin position="3251"/>
        <end position="3454"/>
    </location>
</feature>